<dbReference type="InterPro" id="IPR052895">
    <property type="entry name" value="HetReg/Transcr_Mod"/>
</dbReference>
<feature type="domain" description="Heterokaryon incompatibility" evidence="1">
    <location>
        <begin position="21"/>
        <end position="151"/>
    </location>
</feature>
<sequence length="155" mass="18307">MSDTISCELKISTELASRPFYKALSYTWGSLLPARQILVNGEPFTVRENLYQFLRTIHHEKPTFFFFIDQICIDQSNVQERNHQVNFMGQIYHEAIQVVAWLGPAADGSDEAMFWISRSQSHTSHYRRNDPVSLNYLFQRAYWKRIWILQEIMLA</sequence>
<name>A0A6A6QT88_9PEZI</name>
<dbReference type="EMBL" id="MU004189">
    <property type="protein sequence ID" value="KAF2495324.1"/>
    <property type="molecule type" value="Genomic_DNA"/>
</dbReference>
<dbReference type="OrthoDB" id="2157530at2759"/>
<dbReference type="Pfam" id="PF06985">
    <property type="entry name" value="HET"/>
    <property type="match status" value="1"/>
</dbReference>
<dbReference type="PANTHER" id="PTHR24148">
    <property type="entry name" value="ANKYRIN REPEAT DOMAIN-CONTAINING PROTEIN 39 HOMOLOG-RELATED"/>
    <property type="match status" value="1"/>
</dbReference>
<proteinExistence type="predicted"/>
<dbReference type="PANTHER" id="PTHR24148:SF73">
    <property type="entry name" value="HET DOMAIN PROTEIN (AFU_ORTHOLOGUE AFUA_8G01020)"/>
    <property type="match status" value="1"/>
</dbReference>
<protein>
    <submittedName>
        <fullName evidence="2">Heterokaryon incompatibility</fullName>
    </submittedName>
</protein>
<dbReference type="Proteomes" id="UP000799750">
    <property type="component" value="Unassembled WGS sequence"/>
</dbReference>
<dbReference type="InterPro" id="IPR010730">
    <property type="entry name" value="HET"/>
</dbReference>
<accession>A0A6A6QT88</accession>
<organism evidence="2 3">
    <name type="scientific">Lophium mytilinum</name>
    <dbReference type="NCBI Taxonomy" id="390894"/>
    <lineage>
        <taxon>Eukaryota</taxon>
        <taxon>Fungi</taxon>
        <taxon>Dikarya</taxon>
        <taxon>Ascomycota</taxon>
        <taxon>Pezizomycotina</taxon>
        <taxon>Dothideomycetes</taxon>
        <taxon>Pleosporomycetidae</taxon>
        <taxon>Mytilinidiales</taxon>
        <taxon>Mytilinidiaceae</taxon>
        <taxon>Lophium</taxon>
    </lineage>
</organism>
<evidence type="ECO:0000313" key="2">
    <source>
        <dbReference type="EMBL" id="KAF2495324.1"/>
    </source>
</evidence>
<dbReference type="AlphaFoldDB" id="A0A6A6QT88"/>
<gene>
    <name evidence="2" type="ORF">BU16DRAFT_462070</name>
</gene>
<evidence type="ECO:0000313" key="3">
    <source>
        <dbReference type="Proteomes" id="UP000799750"/>
    </source>
</evidence>
<evidence type="ECO:0000259" key="1">
    <source>
        <dbReference type="Pfam" id="PF06985"/>
    </source>
</evidence>
<reference evidence="2" key="1">
    <citation type="journal article" date="2020" name="Stud. Mycol.">
        <title>101 Dothideomycetes genomes: a test case for predicting lifestyles and emergence of pathogens.</title>
        <authorList>
            <person name="Haridas S."/>
            <person name="Albert R."/>
            <person name="Binder M."/>
            <person name="Bloem J."/>
            <person name="Labutti K."/>
            <person name="Salamov A."/>
            <person name="Andreopoulos B."/>
            <person name="Baker S."/>
            <person name="Barry K."/>
            <person name="Bills G."/>
            <person name="Bluhm B."/>
            <person name="Cannon C."/>
            <person name="Castanera R."/>
            <person name="Culley D."/>
            <person name="Daum C."/>
            <person name="Ezra D."/>
            <person name="Gonzalez J."/>
            <person name="Henrissat B."/>
            <person name="Kuo A."/>
            <person name="Liang C."/>
            <person name="Lipzen A."/>
            <person name="Lutzoni F."/>
            <person name="Magnuson J."/>
            <person name="Mondo S."/>
            <person name="Nolan M."/>
            <person name="Ohm R."/>
            <person name="Pangilinan J."/>
            <person name="Park H.-J."/>
            <person name="Ramirez L."/>
            <person name="Alfaro M."/>
            <person name="Sun H."/>
            <person name="Tritt A."/>
            <person name="Yoshinaga Y."/>
            <person name="Zwiers L.-H."/>
            <person name="Turgeon B."/>
            <person name="Goodwin S."/>
            <person name="Spatafora J."/>
            <person name="Crous P."/>
            <person name="Grigoriev I."/>
        </authorList>
    </citation>
    <scope>NUCLEOTIDE SEQUENCE</scope>
    <source>
        <strain evidence="2">CBS 269.34</strain>
    </source>
</reference>
<keyword evidence="3" id="KW-1185">Reference proteome</keyword>
<feature type="non-terminal residue" evidence="2">
    <location>
        <position position="155"/>
    </location>
</feature>